<keyword evidence="10" id="KW-1185">Reference proteome</keyword>
<dbReference type="Pfam" id="PF00069">
    <property type="entry name" value="Pkinase"/>
    <property type="match status" value="1"/>
</dbReference>
<dbReference type="GO" id="GO:0005634">
    <property type="term" value="C:nucleus"/>
    <property type="evidence" value="ECO:0007669"/>
    <property type="project" value="TreeGrafter"/>
</dbReference>
<keyword evidence="3" id="KW-0808">Transferase</keyword>
<dbReference type="GO" id="GO:0005737">
    <property type="term" value="C:cytoplasm"/>
    <property type="evidence" value="ECO:0007669"/>
    <property type="project" value="TreeGrafter"/>
</dbReference>
<reference evidence="9 10" key="1">
    <citation type="journal article" date="2021" name="Sci. Rep.">
        <title>Genome sequencing of the multicellular alga Astrephomene provides insights into convergent evolution of germ-soma differentiation.</title>
        <authorList>
            <person name="Yamashita S."/>
            <person name="Yamamoto K."/>
            <person name="Matsuzaki R."/>
            <person name="Suzuki S."/>
            <person name="Yamaguchi H."/>
            <person name="Hirooka S."/>
            <person name="Minakuchi Y."/>
            <person name="Miyagishima S."/>
            <person name="Kawachi M."/>
            <person name="Toyoda A."/>
            <person name="Nozaki H."/>
        </authorList>
    </citation>
    <scope>NUCLEOTIDE SEQUENCE [LARGE SCALE GENOMIC DNA]</scope>
    <source>
        <strain evidence="9 10">NIES-4017</strain>
    </source>
</reference>
<evidence type="ECO:0000313" key="9">
    <source>
        <dbReference type="EMBL" id="GFR48718.1"/>
    </source>
</evidence>
<comment type="similarity">
    <text evidence="1">Belongs to the protein kinase superfamily. CMGC Ser/Thr protein kinase family. CDC2/CDKX subfamily.</text>
</comment>
<evidence type="ECO:0000256" key="2">
    <source>
        <dbReference type="ARBA" id="ARBA00022527"/>
    </source>
</evidence>
<dbReference type="SUPFAM" id="SSF56112">
    <property type="entry name" value="Protein kinase-like (PK-like)"/>
    <property type="match status" value="1"/>
</dbReference>
<feature type="compositionally biased region" description="Low complexity" evidence="7">
    <location>
        <begin position="1118"/>
        <end position="1132"/>
    </location>
</feature>
<feature type="compositionally biased region" description="Low complexity" evidence="7">
    <location>
        <begin position="1432"/>
        <end position="1441"/>
    </location>
</feature>
<protein>
    <recommendedName>
        <fullName evidence="8">Protein kinase domain-containing protein</fullName>
    </recommendedName>
</protein>
<feature type="compositionally biased region" description="Low complexity" evidence="7">
    <location>
        <begin position="1157"/>
        <end position="1179"/>
    </location>
</feature>
<dbReference type="PANTHER" id="PTHR24056:SF46">
    <property type="entry name" value="CYCLIN-DEPENDENT KINASE 5"/>
    <property type="match status" value="1"/>
</dbReference>
<feature type="region of interest" description="Disordered" evidence="7">
    <location>
        <begin position="1566"/>
        <end position="1595"/>
    </location>
</feature>
<evidence type="ECO:0000256" key="4">
    <source>
        <dbReference type="ARBA" id="ARBA00022741"/>
    </source>
</evidence>
<feature type="region of interest" description="Disordered" evidence="7">
    <location>
        <begin position="1612"/>
        <end position="1664"/>
    </location>
</feature>
<keyword evidence="2" id="KW-0723">Serine/threonine-protein kinase</keyword>
<comment type="caution">
    <text evidence="9">The sequence shown here is derived from an EMBL/GenBank/DDBJ whole genome shotgun (WGS) entry which is preliminary data.</text>
</comment>
<accession>A0AAD3DVP6</accession>
<feature type="compositionally biased region" description="Polar residues" evidence="7">
    <location>
        <begin position="1204"/>
        <end position="1223"/>
    </location>
</feature>
<name>A0AAD3DVP6_9CHLO</name>
<dbReference type="GO" id="GO:0004693">
    <property type="term" value="F:cyclin-dependent protein serine/threonine kinase activity"/>
    <property type="evidence" value="ECO:0007669"/>
    <property type="project" value="TreeGrafter"/>
</dbReference>
<dbReference type="GO" id="GO:0005524">
    <property type="term" value="F:ATP binding"/>
    <property type="evidence" value="ECO:0007669"/>
    <property type="project" value="UniProtKB-KW"/>
</dbReference>
<feature type="compositionally biased region" description="Pro residues" evidence="7">
    <location>
        <begin position="1180"/>
        <end position="1191"/>
    </location>
</feature>
<feature type="region of interest" description="Disordered" evidence="7">
    <location>
        <begin position="636"/>
        <end position="655"/>
    </location>
</feature>
<feature type="region of interest" description="Disordered" evidence="7">
    <location>
        <begin position="489"/>
        <end position="534"/>
    </location>
</feature>
<feature type="region of interest" description="Disordered" evidence="7">
    <location>
        <begin position="123"/>
        <end position="142"/>
    </location>
</feature>
<feature type="region of interest" description="Disordered" evidence="7">
    <location>
        <begin position="768"/>
        <end position="812"/>
    </location>
</feature>
<feature type="compositionally biased region" description="Low complexity" evidence="7">
    <location>
        <begin position="1095"/>
        <end position="1111"/>
    </location>
</feature>
<evidence type="ECO:0000256" key="7">
    <source>
        <dbReference type="SAM" id="MobiDB-lite"/>
    </source>
</evidence>
<proteinExistence type="inferred from homology"/>
<dbReference type="InterPro" id="IPR008271">
    <property type="entry name" value="Ser/Thr_kinase_AS"/>
</dbReference>
<feature type="region of interest" description="Disordered" evidence="7">
    <location>
        <begin position="434"/>
        <end position="472"/>
    </location>
</feature>
<evidence type="ECO:0000256" key="5">
    <source>
        <dbReference type="ARBA" id="ARBA00022777"/>
    </source>
</evidence>
<feature type="compositionally biased region" description="Low complexity" evidence="7">
    <location>
        <begin position="195"/>
        <end position="208"/>
    </location>
</feature>
<keyword evidence="6" id="KW-0067">ATP-binding</keyword>
<feature type="region of interest" description="Disordered" evidence="7">
    <location>
        <begin position="1075"/>
        <end position="1238"/>
    </location>
</feature>
<dbReference type="PROSITE" id="PS50011">
    <property type="entry name" value="PROTEIN_KINASE_DOM"/>
    <property type="match status" value="1"/>
</dbReference>
<feature type="domain" description="Protein kinase" evidence="8">
    <location>
        <begin position="843"/>
        <end position="1097"/>
    </location>
</feature>
<dbReference type="Proteomes" id="UP001054857">
    <property type="component" value="Unassembled WGS sequence"/>
</dbReference>
<dbReference type="InterPro" id="IPR000719">
    <property type="entry name" value="Prot_kinase_dom"/>
</dbReference>
<dbReference type="InterPro" id="IPR050108">
    <property type="entry name" value="CDK"/>
</dbReference>
<keyword evidence="4" id="KW-0547">Nucleotide-binding</keyword>
<dbReference type="SMART" id="SM00220">
    <property type="entry name" value="S_TKc"/>
    <property type="match status" value="1"/>
</dbReference>
<feature type="compositionally biased region" description="Polar residues" evidence="7">
    <location>
        <begin position="566"/>
        <end position="576"/>
    </location>
</feature>
<dbReference type="EMBL" id="BMAR01000025">
    <property type="protein sequence ID" value="GFR48718.1"/>
    <property type="molecule type" value="Genomic_DNA"/>
</dbReference>
<keyword evidence="5" id="KW-0418">Kinase</keyword>
<evidence type="ECO:0000259" key="8">
    <source>
        <dbReference type="PROSITE" id="PS50011"/>
    </source>
</evidence>
<feature type="compositionally biased region" description="Pro residues" evidence="7">
    <location>
        <begin position="1141"/>
        <end position="1156"/>
    </location>
</feature>
<feature type="compositionally biased region" description="Basic and acidic residues" evidence="7">
    <location>
        <begin position="454"/>
        <end position="468"/>
    </location>
</feature>
<dbReference type="PROSITE" id="PS00108">
    <property type="entry name" value="PROTEIN_KINASE_ST"/>
    <property type="match status" value="1"/>
</dbReference>
<dbReference type="InterPro" id="IPR011009">
    <property type="entry name" value="Kinase-like_dom_sf"/>
</dbReference>
<organism evidence="9 10">
    <name type="scientific">Astrephomene gubernaculifera</name>
    <dbReference type="NCBI Taxonomy" id="47775"/>
    <lineage>
        <taxon>Eukaryota</taxon>
        <taxon>Viridiplantae</taxon>
        <taxon>Chlorophyta</taxon>
        <taxon>core chlorophytes</taxon>
        <taxon>Chlorophyceae</taxon>
        <taxon>CS clade</taxon>
        <taxon>Chlamydomonadales</taxon>
        <taxon>Astrephomenaceae</taxon>
        <taxon>Astrephomene</taxon>
    </lineage>
</organism>
<evidence type="ECO:0000256" key="1">
    <source>
        <dbReference type="ARBA" id="ARBA00006485"/>
    </source>
</evidence>
<gene>
    <name evidence="9" type="ORF">Agub_g10675</name>
</gene>
<evidence type="ECO:0000313" key="10">
    <source>
        <dbReference type="Proteomes" id="UP001054857"/>
    </source>
</evidence>
<feature type="region of interest" description="Disordered" evidence="7">
    <location>
        <begin position="1426"/>
        <end position="1472"/>
    </location>
</feature>
<feature type="region of interest" description="Disordered" evidence="7">
    <location>
        <begin position="195"/>
        <end position="247"/>
    </location>
</feature>
<dbReference type="Gene3D" id="1.10.510.10">
    <property type="entry name" value="Transferase(Phosphotransferase) domain 1"/>
    <property type="match status" value="1"/>
</dbReference>
<dbReference type="PANTHER" id="PTHR24056">
    <property type="entry name" value="CELL DIVISION PROTEIN KINASE"/>
    <property type="match status" value="1"/>
</dbReference>
<sequence>MEPFNNPLALRLVSQGHGDVVQQLLSPERSLNRASGQTLRTCASSAASSPCSPASICSATRLTNYGADMNRDFDVLSRFEDKLGREVEHQELQAAIANFILVHGHVPSIRQLALELMEDVDAETDTGNGSEGGWMSHREASPPAEMEQLYKLQAACSLPATVLLEEPIHEGSNKSPHSSGSQPMRLLDKLAHRASPFPRAAPSPSRFSGVGVSSSKDATPLGPRRELRWPSTGGFEPQEVSQHEDQQHNVSLGVPVDADKADSVCATPPSASRPFVPGLNLFGVKKRSPNSRGGAGPAAAGATAASASAQADDAVAKAVTQPLDTSRGSPTEILRMLLPSVCKPRASSAGGALGGGQGRGLCGGPYALAQAQHAGILAGLAAVATTAESNAQLGVDERVPSFRVSMDDVDQLQTGPRRAMPSVVDCATPSVCSASKGVPVVTPDTRQTPGSRGRRQDQHHHLSHEKGLATEGVHTPAALSSIKRFPLAEVPSASRQSAGGRADAHNDRDANSSRTDCEPRKDTPGKAAASAGAAAAPVIAVNVSGTPVQRTPQDEKHANDAARSLTPVSATSQGGRTEQRRQSPGLRAVPQLRLPTLVMPPSTGPRISARGGPRPGCVGGTTARLTSRVPALPLPPAVAGQQAGQHGPLPTGARTRRRSACLPSARHHGPGNLTVRRMAAVATSGLTSHALGTVFWAESEDDMEDYDSDYEGSDGDYDEFAEDMYQLADIGFGIIDEGLEDATSDASYVFTTAAVAASEDVAARAGAALPSPIPTGTPVAQSGRRNSRRSGRGGRFRRSTATADDSDDDPDSCDLMLPEELWDAWERLSDGPKGRQYRLLESLTHVERITCTSYSSVYKACNQGQPVVVKIYDVAERDKLANAFAEIGVLLHLAGWQGAVRLLDYGRHEDKVMLMLESCDHSLKDWCDSQRFDVATGPEYILECLRLWCTLAQLLAELHERWHVAHCDLKPGNVLLSAGRLLLADFSESMLFNGTPLLLDQARGTVSYQPPEMVHGHCVDARKADVWAMGCILYEIVTGELLFKGNSDCMRAVAAGSAAAARQLLNYHRRSRGGGLGVRSSSGSLRQALQSQQHPATSAPAAAAAALSAAAERQQQVTEAAPPGGEPATAATWEAPIVGKGPPPLAPTPTPGPRVPRLPLGLARPPVPSLPSVRSQRQQPPGPPPSHPPVPQLTLQLPPHPMLSTRSNRSTSMAVSCRSQDVSTARHGGDEPPVSSRMSEMWPGQFALNTAPNTARSTARNTARSFMPYDTARSIASTTAAVWPPVPPPSAGSARSVADSEWTLAVTAAAPVAPGCNGGGGGGMSARGGASYRGCSGGSGCDNENGSGMGGAAPAAMPLPPHRRLRHSVATQCADPAGPDWLTTEEADRMRIMCDEPPSFVSLNNVGAAAAASSYSGLRQHRDYSDDIDDFGSSNATSSSSSGGGWSDRDRDEAASAGAGASVPGDEAYKPRLLSGADGPSLCDDVLGLMRSLLVEDHVRPNMRQVATMAAEVLRRHTCPTPAEPHSEEAESSLVPIANRNATTAAVDHPSGAASGGHGDKAVVQVESSSANEDTTEEEEEEVLGKQSRPPVLPPLNLLLDSMQLELSSDDVASAGDGSTVRSPADVGGKRPIAGMSNRSVMQAESERDESSPGDGSTTVKSSVGAGPAAVSLFEVCQPLQTARPSRPAARGWQGFFKMLF</sequence>
<feature type="compositionally biased region" description="Basic residues" evidence="7">
    <location>
        <begin position="785"/>
        <end position="798"/>
    </location>
</feature>
<feature type="compositionally biased region" description="Basic and acidic residues" evidence="7">
    <location>
        <begin position="502"/>
        <end position="524"/>
    </location>
</feature>
<feature type="region of interest" description="Disordered" evidence="7">
    <location>
        <begin position="546"/>
        <end position="616"/>
    </location>
</feature>
<evidence type="ECO:0000256" key="3">
    <source>
        <dbReference type="ARBA" id="ARBA00022679"/>
    </source>
</evidence>
<evidence type="ECO:0000256" key="6">
    <source>
        <dbReference type="ARBA" id="ARBA00022840"/>
    </source>
</evidence>